<dbReference type="Gene3D" id="2.115.10.20">
    <property type="entry name" value="Glycosyl hydrolase domain, family 43"/>
    <property type="match status" value="1"/>
</dbReference>
<dbReference type="EMBL" id="FZOQ01000012">
    <property type="protein sequence ID" value="SNS75573.1"/>
    <property type="molecule type" value="Genomic_DNA"/>
</dbReference>
<dbReference type="Proteomes" id="UP000198432">
    <property type="component" value="Unassembled WGS sequence"/>
</dbReference>
<dbReference type="AlphaFoldDB" id="A0A239H426"/>
<protein>
    <submittedName>
        <fullName evidence="9">Beta-xylosidase</fullName>
    </submittedName>
</protein>
<comment type="similarity">
    <text evidence="1 6">Belongs to the glycosyl hydrolase 43 family.</text>
</comment>
<dbReference type="InterPro" id="IPR013320">
    <property type="entry name" value="ConA-like_dom_sf"/>
</dbReference>
<dbReference type="Pfam" id="PF17851">
    <property type="entry name" value="GH43_C2"/>
    <property type="match status" value="1"/>
</dbReference>
<feature type="active site" description="Proton donor" evidence="4">
    <location>
        <position position="231"/>
    </location>
</feature>
<keyword evidence="2 6" id="KW-0378">Hydrolase</keyword>
<feature type="site" description="Important for catalytic activity, responsible for pKa modulation of the active site Glu and correct orientation of both the proton donor and substrate" evidence="5">
    <location>
        <position position="173"/>
    </location>
</feature>
<evidence type="ECO:0000313" key="10">
    <source>
        <dbReference type="Proteomes" id="UP000198432"/>
    </source>
</evidence>
<feature type="active site" description="Proton acceptor" evidence="4">
    <location>
        <position position="65"/>
    </location>
</feature>
<dbReference type="InterPro" id="IPR041542">
    <property type="entry name" value="GH43_C2"/>
</dbReference>
<keyword evidence="10" id="KW-1185">Reference proteome</keyword>
<evidence type="ECO:0000256" key="4">
    <source>
        <dbReference type="PIRSR" id="PIRSR606710-1"/>
    </source>
</evidence>
<reference evidence="10" key="1">
    <citation type="submission" date="2017-06" db="EMBL/GenBank/DDBJ databases">
        <authorList>
            <person name="Varghese N."/>
            <person name="Submissions S."/>
        </authorList>
    </citation>
    <scope>NUCLEOTIDE SEQUENCE [LARGE SCALE GENOMIC DNA]</scope>
    <source>
        <strain evidence="10">NKM1</strain>
    </source>
</reference>
<dbReference type="RefSeq" id="WP_089319849.1">
    <property type="nucleotide sequence ID" value="NZ_FZOQ01000012.1"/>
</dbReference>
<evidence type="ECO:0000256" key="3">
    <source>
        <dbReference type="ARBA" id="ARBA00023295"/>
    </source>
</evidence>
<dbReference type="InterPro" id="IPR023296">
    <property type="entry name" value="Glyco_hydro_beta-prop_sf"/>
</dbReference>
<feature type="domain" description="Beta-xylosidase C-terminal Concanavalin A-like" evidence="8">
    <location>
        <begin position="359"/>
        <end position="555"/>
    </location>
</feature>
<evidence type="ECO:0000256" key="6">
    <source>
        <dbReference type="RuleBase" id="RU361187"/>
    </source>
</evidence>
<sequence length="567" mass="63194">MSNYRLLRIPVFVASFVCCCSCSTVAQHQVQGKVPTVENGLSKVWVADQGNGTYQNPVLHADYSDPDVCRVGDDYYMTSSSFNAVPGLQILHSKDLVNWKIIGYALDKITPADHFAVPQHGNGVWAPAIRHHNGEFYIYWGDPDFGIYMVKTRDPAGDWEDPVLVMEGKGLIDSCPLWDEDGNAYLVHAYAGSRAGIKSVLAVNKMNPEGTKVLDEGVIVFDGHENHPTVEGPKFYKHNGYYYIFAPAGGVATGWQLVLRSKNVYGPYEEKIVMDQGKTSVNGPHQGAWVNTPTGEDWFLHFQDMEAYGRVVHLQPMVWKNGWPVIGEDKDGNGTGQPVMAYKKPNVGKTHTHATPADSDEFEANKLGLQWQWHANPKATWAFPMANKGKLRLYTDQLPENYKNFWDVPNLLLQKFPAETFTATTKLSFTPNEKLENERTGLIVMGEDYAHLSLVSKKDGLYLAYSTVADARKGTPETQQLLGKLKGQEVYLRVAVDKGARCQFSYSEDGQNFKPVGSAFTAVPGRWIGAKVGLFAVRQDKINDSGYADVDWFRVTPNESSTFQSKK</sequence>
<dbReference type="GO" id="GO:0005975">
    <property type="term" value="P:carbohydrate metabolic process"/>
    <property type="evidence" value="ECO:0007669"/>
    <property type="project" value="InterPro"/>
</dbReference>
<dbReference type="OrthoDB" id="9801455at2"/>
<evidence type="ECO:0000313" key="9">
    <source>
        <dbReference type="EMBL" id="SNS75573.1"/>
    </source>
</evidence>
<dbReference type="CDD" id="cd09001">
    <property type="entry name" value="GH43_FsAxh1-like"/>
    <property type="match status" value="1"/>
</dbReference>
<gene>
    <name evidence="9" type="ORF">SAMN06296052_112138</name>
</gene>
<feature type="chain" id="PRO_5012286042" evidence="7">
    <location>
        <begin position="27"/>
        <end position="567"/>
    </location>
</feature>
<proteinExistence type="inferred from homology"/>
<dbReference type="PANTHER" id="PTHR42812:SF12">
    <property type="entry name" value="BETA-XYLOSIDASE-RELATED"/>
    <property type="match status" value="1"/>
</dbReference>
<evidence type="ECO:0000256" key="5">
    <source>
        <dbReference type="PIRSR" id="PIRSR606710-2"/>
    </source>
</evidence>
<dbReference type="PANTHER" id="PTHR42812">
    <property type="entry name" value="BETA-XYLOSIDASE"/>
    <property type="match status" value="1"/>
</dbReference>
<evidence type="ECO:0000256" key="2">
    <source>
        <dbReference type="ARBA" id="ARBA00022801"/>
    </source>
</evidence>
<organism evidence="9 10">
    <name type="scientific">Pontibacter ummariensis</name>
    <dbReference type="NCBI Taxonomy" id="1610492"/>
    <lineage>
        <taxon>Bacteria</taxon>
        <taxon>Pseudomonadati</taxon>
        <taxon>Bacteroidota</taxon>
        <taxon>Cytophagia</taxon>
        <taxon>Cytophagales</taxon>
        <taxon>Hymenobacteraceae</taxon>
        <taxon>Pontibacter</taxon>
    </lineage>
</organism>
<evidence type="ECO:0000256" key="7">
    <source>
        <dbReference type="SAM" id="SignalP"/>
    </source>
</evidence>
<dbReference type="InterPro" id="IPR006710">
    <property type="entry name" value="Glyco_hydro_43"/>
</dbReference>
<dbReference type="Pfam" id="PF04616">
    <property type="entry name" value="Glyco_hydro_43"/>
    <property type="match status" value="1"/>
</dbReference>
<keyword evidence="3 6" id="KW-0326">Glycosidase</keyword>
<evidence type="ECO:0000256" key="1">
    <source>
        <dbReference type="ARBA" id="ARBA00009865"/>
    </source>
</evidence>
<accession>A0A239H426</accession>
<dbReference type="Gene3D" id="2.60.120.200">
    <property type="match status" value="1"/>
</dbReference>
<dbReference type="InterPro" id="IPR051795">
    <property type="entry name" value="Glycosyl_Hydrlase_43"/>
</dbReference>
<feature type="signal peptide" evidence="7">
    <location>
        <begin position="1"/>
        <end position="26"/>
    </location>
</feature>
<dbReference type="GO" id="GO:0004553">
    <property type="term" value="F:hydrolase activity, hydrolyzing O-glycosyl compounds"/>
    <property type="evidence" value="ECO:0007669"/>
    <property type="project" value="InterPro"/>
</dbReference>
<evidence type="ECO:0000259" key="8">
    <source>
        <dbReference type="Pfam" id="PF17851"/>
    </source>
</evidence>
<dbReference type="SUPFAM" id="SSF49899">
    <property type="entry name" value="Concanavalin A-like lectins/glucanases"/>
    <property type="match status" value="1"/>
</dbReference>
<keyword evidence="7" id="KW-0732">Signal</keyword>
<name>A0A239H426_9BACT</name>
<dbReference type="SUPFAM" id="SSF75005">
    <property type="entry name" value="Arabinanase/levansucrase/invertase"/>
    <property type="match status" value="1"/>
</dbReference>